<dbReference type="PANTHER" id="PTHR11758">
    <property type="entry name" value="40S RIBOSOMAL PROTEIN S15A"/>
    <property type="match status" value="1"/>
</dbReference>
<evidence type="ECO:0000256" key="5">
    <source>
        <dbReference type="HAMAP-Rule" id="MF_01302"/>
    </source>
</evidence>
<evidence type="ECO:0000313" key="8">
    <source>
        <dbReference type="Proteomes" id="UP000176424"/>
    </source>
</evidence>
<dbReference type="Gene3D" id="3.30.1490.10">
    <property type="match status" value="1"/>
</dbReference>
<comment type="caution">
    <text evidence="7">The sequence shown here is derived from an EMBL/GenBank/DDBJ whole genome shotgun (WGS) entry which is preliminary data.</text>
</comment>
<comment type="subunit">
    <text evidence="5">Part of the 30S ribosomal subunit. Contacts proteins S5 and S12.</text>
</comment>
<dbReference type="InterPro" id="IPR000630">
    <property type="entry name" value="Ribosomal_uS8"/>
</dbReference>
<dbReference type="GO" id="GO:0006412">
    <property type="term" value="P:translation"/>
    <property type="evidence" value="ECO:0007669"/>
    <property type="project" value="UniProtKB-UniRule"/>
</dbReference>
<evidence type="ECO:0000256" key="1">
    <source>
        <dbReference type="ARBA" id="ARBA00006471"/>
    </source>
</evidence>
<comment type="similarity">
    <text evidence="1 5 6">Belongs to the universal ribosomal protein uS8 family.</text>
</comment>
<dbReference type="Gene3D" id="3.30.1370.30">
    <property type="match status" value="1"/>
</dbReference>
<evidence type="ECO:0000256" key="3">
    <source>
        <dbReference type="ARBA" id="ARBA00023274"/>
    </source>
</evidence>
<organism evidence="7 8">
    <name type="scientific">Candidatus Amesbacteria bacterium RIFOXYB1_FULL_44_23</name>
    <dbReference type="NCBI Taxonomy" id="1797263"/>
    <lineage>
        <taxon>Bacteria</taxon>
        <taxon>Candidatus Amesiibacteriota</taxon>
    </lineage>
</organism>
<dbReference type="PROSITE" id="PS00053">
    <property type="entry name" value="RIBOSOMAL_S8"/>
    <property type="match status" value="1"/>
</dbReference>
<dbReference type="SUPFAM" id="SSF56047">
    <property type="entry name" value="Ribosomal protein S8"/>
    <property type="match status" value="1"/>
</dbReference>
<keyword evidence="5" id="KW-0699">rRNA-binding</keyword>
<dbReference type="HAMAP" id="MF_01302_B">
    <property type="entry name" value="Ribosomal_uS8_B"/>
    <property type="match status" value="1"/>
</dbReference>
<evidence type="ECO:0000256" key="2">
    <source>
        <dbReference type="ARBA" id="ARBA00022980"/>
    </source>
</evidence>
<dbReference type="Proteomes" id="UP000176424">
    <property type="component" value="Unassembled WGS sequence"/>
</dbReference>
<gene>
    <name evidence="5" type="primary">rpsH</name>
    <name evidence="7" type="ORF">A2397_02975</name>
</gene>
<dbReference type="NCBIfam" id="NF001109">
    <property type="entry name" value="PRK00136.1"/>
    <property type="match status" value="1"/>
</dbReference>
<sequence length="126" mass="13545">MVTDLLSDFLTRVRNGYTAKVNEVEGPSTKVIVGVAKVLVETGYVKGIKVADNKIVVELKYQGKSPAITGISRVSKSGARIYCGAHEFPRVLGGLGINIVTTPKGIMSDKQARKLNMGGEILARVW</sequence>
<evidence type="ECO:0000256" key="6">
    <source>
        <dbReference type="RuleBase" id="RU003660"/>
    </source>
</evidence>
<dbReference type="FunFam" id="3.30.1490.10:FF:000001">
    <property type="entry name" value="30S ribosomal protein S8"/>
    <property type="match status" value="1"/>
</dbReference>
<name>A0A1F4ZS55_9BACT</name>
<dbReference type="InterPro" id="IPR035987">
    <property type="entry name" value="Ribosomal_uS8_sf"/>
</dbReference>
<dbReference type="EMBL" id="MEXR01000035">
    <property type="protein sequence ID" value="OGD09273.1"/>
    <property type="molecule type" value="Genomic_DNA"/>
</dbReference>
<protein>
    <recommendedName>
        <fullName evidence="4 5">Small ribosomal subunit protein uS8</fullName>
    </recommendedName>
</protein>
<keyword evidence="5" id="KW-0694">RNA-binding</keyword>
<reference evidence="7 8" key="1">
    <citation type="journal article" date="2016" name="Nat. Commun.">
        <title>Thousands of microbial genomes shed light on interconnected biogeochemical processes in an aquifer system.</title>
        <authorList>
            <person name="Anantharaman K."/>
            <person name="Brown C.T."/>
            <person name="Hug L.A."/>
            <person name="Sharon I."/>
            <person name="Castelle C.J."/>
            <person name="Probst A.J."/>
            <person name="Thomas B.C."/>
            <person name="Singh A."/>
            <person name="Wilkins M.J."/>
            <person name="Karaoz U."/>
            <person name="Brodie E.L."/>
            <person name="Williams K.H."/>
            <person name="Hubbard S.S."/>
            <person name="Banfield J.F."/>
        </authorList>
    </citation>
    <scope>NUCLEOTIDE SEQUENCE [LARGE SCALE GENOMIC DNA]</scope>
</reference>
<dbReference type="GO" id="GO:1990904">
    <property type="term" value="C:ribonucleoprotein complex"/>
    <property type="evidence" value="ECO:0007669"/>
    <property type="project" value="UniProtKB-KW"/>
</dbReference>
<dbReference type="AlphaFoldDB" id="A0A1F4ZS55"/>
<dbReference type="GO" id="GO:0005737">
    <property type="term" value="C:cytoplasm"/>
    <property type="evidence" value="ECO:0007669"/>
    <property type="project" value="UniProtKB-ARBA"/>
</dbReference>
<accession>A0A1F4ZS55</accession>
<comment type="function">
    <text evidence="5">One of the primary rRNA binding proteins, it binds directly to 16S rRNA central domain where it helps coordinate assembly of the platform of the 30S subunit.</text>
</comment>
<dbReference type="GO" id="GO:0019843">
    <property type="term" value="F:rRNA binding"/>
    <property type="evidence" value="ECO:0007669"/>
    <property type="project" value="UniProtKB-UniRule"/>
</dbReference>
<evidence type="ECO:0000313" key="7">
    <source>
        <dbReference type="EMBL" id="OGD09273.1"/>
    </source>
</evidence>
<dbReference type="InterPro" id="IPR047863">
    <property type="entry name" value="Ribosomal_uS8_CS"/>
</dbReference>
<dbReference type="GO" id="GO:0005840">
    <property type="term" value="C:ribosome"/>
    <property type="evidence" value="ECO:0007669"/>
    <property type="project" value="UniProtKB-KW"/>
</dbReference>
<dbReference type="Pfam" id="PF00410">
    <property type="entry name" value="Ribosomal_S8"/>
    <property type="match status" value="1"/>
</dbReference>
<dbReference type="STRING" id="1797263.A2397_02975"/>
<keyword evidence="3 5" id="KW-0687">Ribonucleoprotein</keyword>
<dbReference type="GO" id="GO:0003735">
    <property type="term" value="F:structural constituent of ribosome"/>
    <property type="evidence" value="ECO:0007669"/>
    <property type="project" value="InterPro"/>
</dbReference>
<proteinExistence type="inferred from homology"/>
<keyword evidence="2 5" id="KW-0689">Ribosomal protein</keyword>
<evidence type="ECO:0000256" key="4">
    <source>
        <dbReference type="ARBA" id="ARBA00035258"/>
    </source>
</evidence>